<dbReference type="PANTHER" id="PTHR46579">
    <property type="entry name" value="F5/8 TYPE C DOMAIN-CONTAINING PROTEIN-RELATED"/>
    <property type="match status" value="1"/>
</dbReference>
<keyword evidence="3" id="KW-1185">Reference proteome</keyword>
<evidence type="ECO:0000313" key="2">
    <source>
        <dbReference type="EMBL" id="KAF9496980.1"/>
    </source>
</evidence>
<feature type="compositionally biased region" description="Basic and acidic residues" evidence="1">
    <location>
        <begin position="16"/>
        <end position="25"/>
    </location>
</feature>
<dbReference type="AlphaFoldDB" id="A0A9P6A2E2"/>
<feature type="region of interest" description="Disordered" evidence="1">
    <location>
        <begin position="1"/>
        <end position="27"/>
    </location>
</feature>
<evidence type="ECO:0000256" key="1">
    <source>
        <dbReference type="SAM" id="MobiDB-lite"/>
    </source>
</evidence>
<comment type="caution">
    <text evidence="2">The sequence shown here is derived from an EMBL/GenBank/DDBJ whole genome shotgun (WGS) entry which is preliminary data.</text>
</comment>
<protein>
    <recommendedName>
        <fullName evidence="4">Transposase</fullName>
    </recommendedName>
</protein>
<evidence type="ECO:0008006" key="4">
    <source>
        <dbReference type="Google" id="ProtNLM"/>
    </source>
</evidence>
<dbReference type="PANTHER" id="PTHR46579:SF1">
    <property type="entry name" value="F5_8 TYPE C DOMAIN-CONTAINING PROTEIN"/>
    <property type="match status" value="1"/>
</dbReference>
<dbReference type="OrthoDB" id="2669721at2759"/>
<reference evidence="2" key="1">
    <citation type="submission" date="2020-11" db="EMBL/GenBank/DDBJ databases">
        <authorList>
            <consortium name="DOE Joint Genome Institute"/>
            <person name="Ahrendt S."/>
            <person name="Riley R."/>
            <person name="Andreopoulos W."/>
            <person name="Labutti K."/>
            <person name="Pangilinan J."/>
            <person name="Ruiz-Duenas F.J."/>
            <person name="Barrasa J.M."/>
            <person name="Sanchez-Garcia M."/>
            <person name="Camarero S."/>
            <person name="Miyauchi S."/>
            <person name="Serrano A."/>
            <person name="Linde D."/>
            <person name="Babiker R."/>
            <person name="Drula E."/>
            <person name="Ayuso-Fernandez I."/>
            <person name="Pacheco R."/>
            <person name="Padilla G."/>
            <person name="Ferreira P."/>
            <person name="Barriuso J."/>
            <person name="Kellner H."/>
            <person name="Castanera R."/>
            <person name="Alfaro M."/>
            <person name="Ramirez L."/>
            <person name="Pisabarro A.G."/>
            <person name="Kuo A."/>
            <person name="Tritt A."/>
            <person name="Lipzen A."/>
            <person name="He G."/>
            <person name="Yan M."/>
            <person name="Ng V."/>
            <person name="Cullen D."/>
            <person name="Martin F."/>
            <person name="Rosso M.-N."/>
            <person name="Henrissat B."/>
            <person name="Hibbett D."/>
            <person name="Martinez A.T."/>
            <person name="Grigoriev I.V."/>
        </authorList>
    </citation>
    <scope>NUCLEOTIDE SEQUENCE</scope>
    <source>
        <strain evidence="2">ATCC 90797</strain>
    </source>
</reference>
<organism evidence="2 3">
    <name type="scientific">Pleurotus eryngii</name>
    <name type="common">Boletus of the steppes</name>
    <dbReference type="NCBI Taxonomy" id="5323"/>
    <lineage>
        <taxon>Eukaryota</taxon>
        <taxon>Fungi</taxon>
        <taxon>Dikarya</taxon>
        <taxon>Basidiomycota</taxon>
        <taxon>Agaricomycotina</taxon>
        <taxon>Agaricomycetes</taxon>
        <taxon>Agaricomycetidae</taxon>
        <taxon>Agaricales</taxon>
        <taxon>Pleurotineae</taxon>
        <taxon>Pleurotaceae</taxon>
        <taxon>Pleurotus</taxon>
    </lineage>
</organism>
<evidence type="ECO:0000313" key="3">
    <source>
        <dbReference type="Proteomes" id="UP000807025"/>
    </source>
</evidence>
<sequence length="880" mass="99659">MVDDGDKDSDNDSEFGADRPLHEPVDQPNAYCTIQSVRLAQKYIELISQATLDNGNLSDETKWRLRNPPEEPVDISDPDTRLSLDLFLATVNASEAVYNASRDAIFLRWPACSVLSYYAVKELVADITGISPVYDDMCVNSCLAFTGPFEADLICSTCGEHRYDQVDPAKKIPRKQFQTIPLGLQLQALWRSTESAESMGYRTKKMEEVLAMMQALEGTNGEDIIYDDIFCGSEFIELHEQAGLTPDDVVIATTFDGSQLYKNKQSDTWTYAWLVDDFNPKIRFRKVHIFPGAVIPGPNKPKHIDSFLFRGVHHVSALQRENNGRGLRVWNVVKQQTTFSRPAVSVAMADAVGIPEVDGSVGHHGAHGCRLRCKTKGRHKGAGHYFAAHMKPIAYNVQDCNHEDVDIRNLVSSDVEVYQQDIATLVASRDKREYERNRKMTGLSKPTIFSGLVSNLMVPVPRCWVLDLMHLIHLNIPDLFIKLWRGTIKCEPTDKKSTWTWATLTGDTWISHGKLIAKATPHFPSSFHRPPRNPAEKINSGYKATEFYLYFYSLGPAHFRGILPKEIWRNFCRLVHGVRIILQRSISGAQLQDAHSTFIQFVEEYETLYYQRRVDRLHFCRPSLHTLLHTASEVTRVGPGAYTTQFAMERTIGNLGQEVRQASNPFSNLSQRALLRCQINALKSMCPELDAPNGDGLRNSHPLPNHYVLLRAKDRYPYHPTGIIANILENAGIQRVTRWARVLLPNGQIARSAWKETKKALEKVRISRNVKVVQNGQVDYAEVQFYFLRKIGDNIQGFAIISRYSRPDATLLEESFGTLWSCTYLGDNALEIIPLEDITAVVSMQPLPLLENEEGEHWFAVEKSGIEDIEPWKEPVVDEE</sequence>
<dbReference type="Proteomes" id="UP000807025">
    <property type="component" value="Unassembled WGS sequence"/>
</dbReference>
<feature type="compositionally biased region" description="Acidic residues" evidence="1">
    <location>
        <begin position="1"/>
        <end position="15"/>
    </location>
</feature>
<dbReference type="EMBL" id="MU154547">
    <property type="protein sequence ID" value="KAF9496980.1"/>
    <property type="molecule type" value="Genomic_DNA"/>
</dbReference>
<proteinExistence type="predicted"/>
<accession>A0A9P6A2E2</accession>
<name>A0A9P6A2E2_PLEER</name>
<gene>
    <name evidence="2" type="ORF">BDN71DRAFT_1388425</name>
</gene>